<evidence type="ECO:0000313" key="3">
    <source>
        <dbReference type="EMBL" id="ERN10206.1"/>
    </source>
</evidence>
<dbReference type="GO" id="GO:0097602">
    <property type="term" value="F:cullin family protein binding"/>
    <property type="evidence" value="ECO:0000318"/>
    <property type="project" value="GO_Central"/>
</dbReference>
<dbReference type="Pfam" id="PF03556">
    <property type="entry name" value="Cullin_binding"/>
    <property type="match status" value="1"/>
</dbReference>
<dbReference type="InterPro" id="IPR005176">
    <property type="entry name" value="PONY_dom"/>
</dbReference>
<dbReference type="GO" id="GO:0000151">
    <property type="term" value="C:ubiquitin ligase complex"/>
    <property type="evidence" value="ECO:0000318"/>
    <property type="project" value="GO_Central"/>
</dbReference>
<dbReference type="InterPro" id="IPR042460">
    <property type="entry name" value="DCN1-like_PONY"/>
</dbReference>
<dbReference type="Gene3D" id="1.10.238.200">
    <property type="entry name" value="Cullin, PONY binding domain"/>
    <property type="match status" value="1"/>
</dbReference>
<dbReference type="InterPro" id="IPR014764">
    <property type="entry name" value="DCN-prot"/>
</dbReference>
<dbReference type="HOGENOM" id="CLU_1074941_0_0_1"/>
<dbReference type="GO" id="GO:0045116">
    <property type="term" value="P:protein neddylation"/>
    <property type="evidence" value="ECO:0000318"/>
    <property type="project" value="GO_Central"/>
</dbReference>
<dbReference type="AlphaFoldDB" id="W1PR85"/>
<dbReference type="GO" id="GO:0031624">
    <property type="term" value="F:ubiquitin conjugating enzyme binding"/>
    <property type="evidence" value="ECO:0000318"/>
    <property type="project" value="GO_Central"/>
</dbReference>
<dbReference type="FunFam" id="1.10.238.200:FF:000003">
    <property type="entry name" value="DCN1-like protein 3"/>
    <property type="match status" value="1"/>
</dbReference>
<dbReference type="PANTHER" id="PTHR12281:SF31">
    <property type="entry name" value="DCN1-LIKE PROTEIN 3"/>
    <property type="match status" value="1"/>
</dbReference>
<feature type="domain" description="DCUN1" evidence="2">
    <location>
        <begin position="1"/>
        <end position="171"/>
    </location>
</feature>
<dbReference type="OMA" id="ISGDTWL"/>
<keyword evidence="4" id="KW-1185">Reference proteome</keyword>
<sequence length="259" mass="29101">MASLYSSGHEGVDSMAETYTEYQEIISLSDSPGKMKASLAALSANAYSQGLTGITALDGLHRLKLSLESKPFNVQQFSWFYRFVFFMCRVSGQRSMLVSTAVEAWRLVLAGKFQLLDQWCSFIKEHHRYNISEDTWEQVLNFSIVVNGDLSNYDSEGSWPVLIDEFVDHITRNAAAISSHVVSSDPGSANPHMENSTIYRETIPVTCKKRGLSLEEEDGQVESVNCIAQRLANMPSPLYSKRIRSSYYMLESGESMDMI</sequence>
<name>W1PR85_AMBTC</name>
<proteinExistence type="predicted"/>
<dbReference type="STRING" id="13333.W1PR85"/>
<dbReference type="PROSITE" id="PS51229">
    <property type="entry name" value="DCUN1"/>
    <property type="match status" value="1"/>
</dbReference>
<dbReference type="Gramene" id="ERN10206">
    <property type="protein sequence ID" value="ERN10206"/>
    <property type="gene ID" value="AMTR_s00171p00037720"/>
</dbReference>
<dbReference type="GO" id="GO:0005886">
    <property type="term" value="C:plasma membrane"/>
    <property type="evidence" value="ECO:0007669"/>
    <property type="project" value="UniProtKB-ARBA"/>
</dbReference>
<reference evidence="4" key="1">
    <citation type="journal article" date="2013" name="Science">
        <title>The Amborella genome and the evolution of flowering plants.</title>
        <authorList>
            <consortium name="Amborella Genome Project"/>
        </authorList>
    </citation>
    <scope>NUCLEOTIDE SEQUENCE [LARGE SCALE GENOMIC DNA]</scope>
</reference>
<evidence type="ECO:0000259" key="2">
    <source>
        <dbReference type="PROSITE" id="PS51229"/>
    </source>
</evidence>
<comment type="function">
    <text evidence="1">Neddylation of cullins play an essential role in the regulation of SCF-type complexes activity.</text>
</comment>
<dbReference type="Proteomes" id="UP000017836">
    <property type="component" value="Unassembled WGS sequence"/>
</dbReference>
<organism evidence="3 4">
    <name type="scientific">Amborella trichopoda</name>
    <dbReference type="NCBI Taxonomy" id="13333"/>
    <lineage>
        <taxon>Eukaryota</taxon>
        <taxon>Viridiplantae</taxon>
        <taxon>Streptophyta</taxon>
        <taxon>Embryophyta</taxon>
        <taxon>Tracheophyta</taxon>
        <taxon>Spermatophyta</taxon>
        <taxon>Magnoliopsida</taxon>
        <taxon>Amborellales</taxon>
        <taxon>Amborellaceae</taxon>
        <taxon>Amborella</taxon>
    </lineage>
</organism>
<dbReference type="PANTHER" id="PTHR12281">
    <property type="entry name" value="RP42 RELATED"/>
    <property type="match status" value="1"/>
</dbReference>
<protein>
    <recommendedName>
        <fullName evidence="1">Defective in cullin neddylation protein</fullName>
    </recommendedName>
</protein>
<evidence type="ECO:0000256" key="1">
    <source>
        <dbReference type="RuleBase" id="RU410713"/>
    </source>
</evidence>
<accession>W1PR85</accession>
<dbReference type="EMBL" id="KI392934">
    <property type="protein sequence ID" value="ERN10206.1"/>
    <property type="molecule type" value="Genomic_DNA"/>
</dbReference>
<evidence type="ECO:0000313" key="4">
    <source>
        <dbReference type="Proteomes" id="UP000017836"/>
    </source>
</evidence>
<gene>
    <name evidence="3" type="ORF">AMTR_s00171p00037720</name>
</gene>
<dbReference type="eggNOG" id="KOG3077">
    <property type="taxonomic scope" value="Eukaryota"/>
</dbReference>
<dbReference type="GO" id="GO:0032182">
    <property type="term" value="F:ubiquitin-like protein binding"/>
    <property type="evidence" value="ECO:0000318"/>
    <property type="project" value="GO_Central"/>
</dbReference>